<dbReference type="Proteomes" id="UP001150581">
    <property type="component" value="Unassembled WGS sequence"/>
</dbReference>
<reference evidence="1" key="1">
    <citation type="submission" date="2022-07" db="EMBL/GenBank/DDBJ databases">
        <title>Phylogenomic reconstructions and comparative analyses of Kickxellomycotina fungi.</title>
        <authorList>
            <person name="Reynolds N.K."/>
            <person name="Stajich J.E."/>
            <person name="Barry K."/>
            <person name="Grigoriev I.V."/>
            <person name="Crous P."/>
            <person name="Smith M.E."/>
        </authorList>
    </citation>
    <scope>NUCLEOTIDE SEQUENCE</scope>
    <source>
        <strain evidence="1">Benny 63K</strain>
    </source>
</reference>
<proteinExistence type="predicted"/>
<dbReference type="EMBL" id="JANBPG010001071">
    <property type="protein sequence ID" value="KAJ1891963.1"/>
    <property type="molecule type" value="Genomic_DNA"/>
</dbReference>
<gene>
    <name evidence="1" type="ORF">LPJ66_006623</name>
</gene>
<accession>A0ACC1IB47</accession>
<comment type="caution">
    <text evidence="1">The sequence shown here is derived from an EMBL/GenBank/DDBJ whole genome shotgun (WGS) entry which is preliminary data.</text>
</comment>
<sequence>MDAFSGQSGFANFASLLKYPPVAMVGGGASRVSSLPSPLLPAHLMAYRNPDPIMSAADDSDRLERILLNSIYSPKPINNRPTAAAAAVSSSLTSTPLAAAPASASASAPASTSTSTSTSASSAAAVVADDDDDDGTECTCRSCETVPCVPCPKHGSPEELSEELRGMAPQMLDYVCSDSNIMADEELNDLCSLMYKHAKCSEVQRRVEMAKNRIKGESNAGAGAGAGPAMAETV</sequence>
<evidence type="ECO:0000313" key="2">
    <source>
        <dbReference type="Proteomes" id="UP001150581"/>
    </source>
</evidence>
<name>A0ACC1IB47_9FUNG</name>
<protein>
    <submittedName>
        <fullName evidence="1">Uncharacterized protein</fullName>
    </submittedName>
</protein>
<organism evidence="1 2">
    <name type="scientific">Kickxella alabastrina</name>
    <dbReference type="NCBI Taxonomy" id="61397"/>
    <lineage>
        <taxon>Eukaryota</taxon>
        <taxon>Fungi</taxon>
        <taxon>Fungi incertae sedis</taxon>
        <taxon>Zoopagomycota</taxon>
        <taxon>Kickxellomycotina</taxon>
        <taxon>Kickxellomycetes</taxon>
        <taxon>Kickxellales</taxon>
        <taxon>Kickxellaceae</taxon>
        <taxon>Kickxella</taxon>
    </lineage>
</organism>
<evidence type="ECO:0000313" key="1">
    <source>
        <dbReference type="EMBL" id="KAJ1891963.1"/>
    </source>
</evidence>
<keyword evidence="2" id="KW-1185">Reference proteome</keyword>